<accession>A0A4R3MNK5</accession>
<gene>
    <name evidence="2" type="ORF">EDC18_103332</name>
</gene>
<proteinExistence type="predicted"/>
<keyword evidence="3" id="KW-1185">Reference proteome</keyword>
<dbReference type="InterPro" id="IPR054269">
    <property type="entry name" value="DUF7000"/>
</dbReference>
<dbReference type="EMBL" id="SMAL01000003">
    <property type="protein sequence ID" value="TCT15624.1"/>
    <property type="molecule type" value="Genomic_DNA"/>
</dbReference>
<feature type="domain" description="DUF7000" evidence="1">
    <location>
        <begin position="5"/>
        <end position="156"/>
    </location>
</feature>
<evidence type="ECO:0000259" key="1">
    <source>
        <dbReference type="Pfam" id="PF22526"/>
    </source>
</evidence>
<evidence type="ECO:0000313" key="3">
    <source>
        <dbReference type="Proteomes" id="UP000294902"/>
    </source>
</evidence>
<protein>
    <recommendedName>
        <fullName evidence="1">DUF7000 domain-containing protein</fullName>
    </recommendedName>
</protein>
<evidence type="ECO:0000313" key="2">
    <source>
        <dbReference type="EMBL" id="TCT15624.1"/>
    </source>
</evidence>
<sequence length="164" mass="19671">MKKLSDYVNEYKEQLKKGDIQQAYDGLVKYVMRLRTNLSKNLSDSYSFGNLFQGYMDYTYFYYSNDFLKKRKLKLALVLNHINMQFEIWLLGQTAPIQEKYWQSFKTTKWNKDRDTKPKYSVLETVLIENPNFNDLDFLSQRIEEKLIIVSSEIIDDIKEIKLT</sequence>
<reference evidence="2 3" key="1">
    <citation type="submission" date="2019-03" db="EMBL/GenBank/DDBJ databases">
        <title>Genomic Encyclopedia of Type Strains, Phase IV (KMG-IV): sequencing the most valuable type-strain genomes for metagenomic binning, comparative biology and taxonomic classification.</title>
        <authorList>
            <person name="Goeker M."/>
        </authorList>
    </citation>
    <scope>NUCLEOTIDE SEQUENCE [LARGE SCALE GENOMIC DNA]</scope>
    <source>
        <strain evidence="2 3">DSM 24629</strain>
    </source>
</reference>
<name>A0A4R3MNK5_9FIRM</name>
<dbReference type="Pfam" id="PF22526">
    <property type="entry name" value="DUF7000"/>
    <property type="match status" value="1"/>
</dbReference>
<dbReference type="RefSeq" id="WP_132251469.1">
    <property type="nucleotide sequence ID" value="NZ_SMAL01000003.1"/>
</dbReference>
<comment type="caution">
    <text evidence="2">The sequence shown here is derived from an EMBL/GenBank/DDBJ whole genome shotgun (WGS) entry which is preliminary data.</text>
</comment>
<organism evidence="2 3">
    <name type="scientific">Natranaerovirga pectinivora</name>
    <dbReference type="NCBI Taxonomy" id="682400"/>
    <lineage>
        <taxon>Bacteria</taxon>
        <taxon>Bacillati</taxon>
        <taxon>Bacillota</taxon>
        <taxon>Clostridia</taxon>
        <taxon>Lachnospirales</taxon>
        <taxon>Natranaerovirgaceae</taxon>
        <taxon>Natranaerovirga</taxon>
    </lineage>
</organism>
<dbReference type="AlphaFoldDB" id="A0A4R3MNK5"/>
<dbReference type="Proteomes" id="UP000294902">
    <property type="component" value="Unassembled WGS sequence"/>
</dbReference>
<dbReference type="OrthoDB" id="9816011at2"/>